<dbReference type="AlphaFoldDB" id="A0A4U0F9K8"/>
<evidence type="ECO:0000313" key="12">
    <source>
        <dbReference type="EMBL" id="TJY40774.1"/>
    </source>
</evidence>
<sequence>MGIKEEHRRLILFVVNLRSGNGRGERVWRTVENELNRRNITFAKIVGASSEEALRQAEDIIRNQPVRAVAAVGGDGTLHSILPLAIEYNLPIGVIPCGSGNDTALAFRLPKDPVAALDVLLAGDAQPADYMKTWRDDSDSHPSLISVAIGLDGAVAEDVNGSRYKKWCNRLGAGPLAYIIGLIRMLAVYRPQTMTITIDGVRREIPNAWLTAVANLPTYGGGLKICPDARSDDGLLHVCVVHDCTVLQLLRVFPTVLRGSHVRSRFVTMLSGQEVTVEAPEPLLAYGDGEPAGTTPLRAEIVPGQLLFLTSSG</sequence>
<reference evidence="12 13" key="1">
    <citation type="submission" date="2019-04" db="EMBL/GenBank/DDBJ databases">
        <title>Cohnella sp. nov., isolated from soil.</title>
        <authorList>
            <person name="Kim W."/>
        </authorList>
    </citation>
    <scope>NUCLEOTIDE SEQUENCE [LARGE SCALE GENOMIC DNA]</scope>
    <source>
        <strain evidence="12 13">CAU 1483</strain>
    </source>
</reference>
<keyword evidence="13" id="KW-1185">Reference proteome</keyword>
<keyword evidence="9" id="KW-0594">Phospholipid biosynthesis</keyword>
<keyword evidence="3" id="KW-0444">Lipid biosynthesis</keyword>
<dbReference type="Pfam" id="PF00781">
    <property type="entry name" value="DAGK_cat"/>
    <property type="match status" value="1"/>
</dbReference>
<name>A0A4U0F9K8_9BACL</name>
<evidence type="ECO:0000256" key="5">
    <source>
        <dbReference type="ARBA" id="ARBA00022741"/>
    </source>
</evidence>
<dbReference type="SMART" id="SM00046">
    <property type="entry name" value="DAGKc"/>
    <property type="match status" value="1"/>
</dbReference>
<dbReference type="InterPro" id="IPR001206">
    <property type="entry name" value="Diacylglycerol_kinase_cat_dom"/>
</dbReference>
<dbReference type="GO" id="GO:0008654">
    <property type="term" value="P:phospholipid biosynthetic process"/>
    <property type="evidence" value="ECO:0007669"/>
    <property type="project" value="UniProtKB-KW"/>
</dbReference>
<dbReference type="SUPFAM" id="SSF111331">
    <property type="entry name" value="NAD kinase/diacylglycerol kinase-like"/>
    <property type="match status" value="1"/>
</dbReference>
<evidence type="ECO:0000256" key="9">
    <source>
        <dbReference type="ARBA" id="ARBA00023209"/>
    </source>
</evidence>
<keyword evidence="6 12" id="KW-0418">Kinase</keyword>
<dbReference type="PANTHER" id="PTHR12358">
    <property type="entry name" value="SPHINGOSINE KINASE"/>
    <property type="match status" value="1"/>
</dbReference>
<dbReference type="InterPro" id="IPR005218">
    <property type="entry name" value="Diacylglycerol/lipid_kinase"/>
</dbReference>
<dbReference type="Gene3D" id="2.60.200.40">
    <property type="match status" value="1"/>
</dbReference>
<keyword evidence="7" id="KW-0067">ATP-binding</keyword>
<keyword evidence="4" id="KW-0808">Transferase</keyword>
<comment type="cofactor">
    <cofactor evidence="1">
        <name>Mg(2+)</name>
        <dbReference type="ChEBI" id="CHEBI:18420"/>
    </cofactor>
</comment>
<evidence type="ECO:0000256" key="7">
    <source>
        <dbReference type="ARBA" id="ARBA00022840"/>
    </source>
</evidence>
<dbReference type="InterPro" id="IPR050187">
    <property type="entry name" value="Lipid_Phosphate_FormReg"/>
</dbReference>
<gene>
    <name evidence="12" type="ORF">E5161_16655</name>
</gene>
<dbReference type="InterPro" id="IPR016064">
    <property type="entry name" value="NAD/diacylglycerol_kinase_sf"/>
</dbReference>
<feature type="domain" description="DAGKc" evidence="11">
    <location>
        <begin position="6"/>
        <end position="140"/>
    </location>
</feature>
<dbReference type="OrthoDB" id="9786026at2"/>
<dbReference type="InterPro" id="IPR045540">
    <property type="entry name" value="YegS/DAGK_C"/>
</dbReference>
<dbReference type="PANTHER" id="PTHR12358:SF54">
    <property type="entry name" value="SPHINGOSINE KINASE RELATED PROTEIN"/>
    <property type="match status" value="1"/>
</dbReference>
<evidence type="ECO:0000259" key="11">
    <source>
        <dbReference type="PROSITE" id="PS50146"/>
    </source>
</evidence>
<dbReference type="EMBL" id="SUPK01000008">
    <property type="protein sequence ID" value="TJY40774.1"/>
    <property type="molecule type" value="Genomic_DNA"/>
</dbReference>
<dbReference type="GO" id="GO:0016301">
    <property type="term" value="F:kinase activity"/>
    <property type="evidence" value="ECO:0007669"/>
    <property type="project" value="UniProtKB-KW"/>
</dbReference>
<evidence type="ECO:0000256" key="10">
    <source>
        <dbReference type="ARBA" id="ARBA00023264"/>
    </source>
</evidence>
<keyword evidence="10" id="KW-1208">Phospholipid metabolism</keyword>
<accession>A0A4U0F9K8</accession>
<evidence type="ECO:0000313" key="13">
    <source>
        <dbReference type="Proteomes" id="UP000309673"/>
    </source>
</evidence>
<dbReference type="Gene3D" id="3.40.50.10330">
    <property type="entry name" value="Probable inorganic polyphosphate/atp-NAD kinase, domain 1"/>
    <property type="match status" value="1"/>
</dbReference>
<keyword evidence="8" id="KW-0443">Lipid metabolism</keyword>
<evidence type="ECO:0000256" key="1">
    <source>
        <dbReference type="ARBA" id="ARBA00001946"/>
    </source>
</evidence>
<dbReference type="NCBIfam" id="TIGR00147">
    <property type="entry name" value="YegS/Rv2252/BmrU family lipid kinase"/>
    <property type="match status" value="1"/>
</dbReference>
<evidence type="ECO:0000256" key="4">
    <source>
        <dbReference type="ARBA" id="ARBA00022679"/>
    </source>
</evidence>
<comment type="caution">
    <text evidence="12">The sequence shown here is derived from an EMBL/GenBank/DDBJ whole genome shotgun (WGS) entry which is preliminary data.</text>
</comment>
<evidence type="ECO:0000256" key="2">
    <source>
        <dbReference type="ARBA" id="ARBA00005983"/>
    </source>
</evidence>
<dbReference type="Pfam" id="PF19279">
    <property type="entry name" value="YegS_C"/>
    <property type="match status" value="1"/>
</dbReference>
<evidence type="ECO:0000256" key="8">
    <source>
        <dbReference type="ARBA" id="ARBA00023098"/>
    </source>
</evidence>
<dbReference type="GO" id="GO:0005524">
    <property type="term" value="F:ATP binding"/>
    <property type="evidence" value="ECO:0007669"/>
    <property type="project" value="UniProtKB-KW"/>
</dbReference>
<evidence type="ECO:0000256" key="3">
    <source>
        <dbReference type="ARBA" id="ARBA00022516"/>
    </source>
</evidence>
<dbReference type="Proteomes" id="UP000309673">
    <property type="component" value="Unassembled WGS sequence"/>
</dbReference>
<organism evidence="12 13">
    <name type="scientific">Cohnella pontilimi</name>
    <dbReference type="NCBI Taxonomy" id="2564100"/>
    <lineage>
        <taxon>Bacteria</taxon>
        <taxon>Bacillati</taxon>
        <taxon>Bacillota</taxon>
        <taxon>Bacilli</taxon>
        <taxon>Bacillales</taxon>
        <taxon>Paenibacillaceae</taxon>
        <taxon>Cohnella</taxon>
    </lineage>
</organism>
<dbReference type="InterPro" id="IPR017438">
    <property type="entry name" value="ATP-NAD_kinase_N"/>
</dbReference>
<keyword evidence="5" id="KW-0547">Nucleotide-binding</keyword>
<protein>
    <submittedName>
        <fullName evidence="12">Diacylglycerol kinase family lipid kinase</fullName>
    </submittedName>
</protein>
<dbReference type="PROSITE" id="PS50146">
    <property type="entry name" value="DAGK"/>
    <property type="match status" value="1"/>
</dbReference>
<evidence type="ECO:0000256" key="6">
    <source>
        <dbReference type="ARBA" id="ARBA00022777"/>
    </source>
</evidence>
<proteinExistence type="inferred from homology"/>
<comment type="similarity">
    <text evidence="2">Belongs to the diacylglycerol/lipid kinase family.</text>
</comment>